<dbReference type="Pfam" id="PF13240">
    <property type="entry name" value="Zn_Ribbon_1"/>
    <property type="match status" value="1"/>
</dbReference>
<dbReference type="EMBL" id="FQXK01000005">
    <property type="protein sequence ID" value="SHH54455.1"/>
    <property type="molecule type" value="Genomic_DNA"/>
</dbReference>
<keyword evidence="1" id="KW-0472">Membrane</keyword>
<accession>A0A1M5TUG4</accession>
<evidence type="ECO:0000313" key="4">
    <source>
        <dbReference type="Proteomes" id="UP000184278"/>
    </source>
</evidence>
<keyword evidence="4" id="KW-1185">Reference proteome</keyword>
<reference evidence="4" key="1">
    <citation type="submission" date="2016-11" db="EMBL/GenBank/DDBJ databases">
        <authorList>
            <person name="Varghese N."/>
            <person name="Submissions S."/>
        </authorList>
    </citation>
    <scope>NUCLEOTIDE SEQUENCE [LARGE SCALE GENOMIC DNA]</scope>
    <source>
        <strain evidence="4">DSM 3071</strain>
    </source>
</reference>
<dbReference type="InterPro" id="IPR026870">
    <property type="entry name" value="Zinc_ribbon_dom"/>
</dbReference>
<dbReference type="GeneID" id="89510556"/>
<organism evidence="3 4">
    <name type="scientific">Butyrivibrio fibrisolvens DSM 3071</name>
    <dbReference type="NCBI Taxonomy" id="1121131"/>
    <lineage>
        <taxon>Bacteria</taxon>
        <taxon>Bacillati</taxon>
        <taxon>Bacillota</taxon>
        <taxon>Clostridia</taxon>
        <taxon>Lachnospirales</taxon>
        <taxon>Lachnospiraceae</taxon>
        <taxon>Butyrivibrio</taxon>
    </lineage>
</organism>
<evidence type="ECO:0000313" key="3">
    <source>
        <dbReference type="EMBL" id="SHH54455.1"/>
    </source>
</evidence>
<dbReference type="RefSeq" id="WP_073385451.1">
    <property type="nucleotide sequence ID" value="NZ_FQXK01000005.1"/>
</dbReference>
<dbReference type="AlphaFoldDB" id="A0A1M5TUG4"/>
<dbReference type="OrthoDB" id="2003598at2"/>
<dbReference type="Proteomes" id="UP000184278">
    <property type="component" value="Unassembled WGS sequence"/>
</dbReference>
<name>A0A1M5TUG4_BUTFI</name>
<keyword evidence="1" id="KW-0812">Transmembrane</keyword>
<protein>
    <submittedName>
        <fullName evidence="3">Zinc-ribbon domain-containing protein</fullName>
    </submittedName>
</protein>
<sequence>MFCKNCGTQISDGAAFCSSCGATTNGNAPKIQPTVTQFTGANSYNASSNAIQPDIYSNLSPVNAPQRLCSGFACFMTSFGVGAVLASITGFVFGVCCIFDPKFDFSNALSIILASLPYAAVSLLFMLPSIIPIKKHITGNKIKAVLLCALKGYIAFLKVELYIACFWVPPLFLWAREIDPNIYYISDGTGTKVLFHLKKD</sequence>
<evidence type="ECO:0000256" key="1">
    <source>
        <dbReference type="SAM" id="Phobius"/>
    </source>
</evidence>
<feature type="domain" description="Zinc-ribbon" evidence="2">
    <location>
        <begin position="2"/>
        <end position="22"/>
    </location>
</feature>
<evidence type="ECO:0000259" key="2">
    <source>
        <dbReference type="Pfam" id="PF13240"/>
    </source>
</evidence>
<feature type="transmembrane region" description="Helical" evidence="1">
    <location>
        <begin position="153"/>
        <end position="175"/>
    </location>
</feature>
<gene>
    <name evidence="3" type="ORF">SAMN02745229_00630</name>
</gene>
<feature type="transmembrane region" description="Helical" evidence="1">
    <location>
        <begin position="111"/>
        <end position="133"/>
    </location>
</feature>
<feature type="transmembrane region" description="Helical" evidence="1">
    <location>
        <begin position="75"/>
        <end position="99"/>
    </location>
</feature>
<proteinExistence type="predicted"/>
<keyword evidence="1" id="KW-1133">Transmembrane helix</keyword>